<feature type="signal peptide" evidence="1">
    <location>
        <begin position="1"/>
        <end position="21"/>
    </location>
</feature>
<dbReference type="Ensembl" id="ENSCCRT00020103951.1">
    <property type="protein sequence ID" value="ENSCCRP00020095098.1"/>
    <property type="gene ID" value="ENSCCRG00020043648.1"/>
</dbReference>
<dbReference type="SUPFAM" id="SSF144000">
    <property type="entry name" value="Oxysterol-binding protein-like"/>
    <property type="match status" value="1"/>
</dbReference>
<feature type="chain" id="PRO_5034098877" description="Secreted protein" evidence="1">
    <location>
        <begin position="22"/>
        <end position="61"/>
    </location>
</feature>
<protein>
    <recommendedName>
        <fullName evidence="4">Secreted protein</fullName>
    </recommendedName>
</protein>
<name>A0A8C2JIC6_CYPCA</name>
<accession>A0A8C2JIC6</accession>
<organism evidence="2 3">
    <name type="scientific">Cyprinus carpio</name>
    <name type="common">Common carp</name>
    <dbReference type="NCBI Taxonomy" id="7962"/>
    <lineage>
        <taxon>Eukaryota</taxon>
        <taxon>Metazoa</taxon>
        <taxon>Chordata</taxon>
        <taxon>Craniata</taxon>
        <taxon>Vertebrata</taxon>
        <taxon>Euteleostomi</taxon>
        <taxon>Actinopterygii</taxon>
        <taxon>Neopterygii</taxon>
        <taxon>Teleostei</taxon>
        <taxon>Ostariophysi</taxon>
        <taxon>Cypriniformes</taxon>
        <taxon>Cyprinidae</taxon>
        <taxon>Cyprininae</taxon>
        <taxon>Cyprinus</taxon>
    </lineage>
</organism>
<evidence type="ECO:0000313" key="2">
    <source>
        <dbReference type="Ensembl" id="ENSCCRP00020095098.1"/>
    </source>
</evidence>
<keyword evidence="1" id="KW-0732">Signal</keyword>
<sequence>MRSRKWSLFFLLYSWCDVNRIDHLCSSGVLYLRDHGEEYVFTFPSAYARSILTVPWVELGG</sequence>
<evidence type="ECO:0000313" key="3">
    <source>
        <dbReference type="Proteomes" id="UP000694701"/>
    </source>
</evidence>
<evidence type="ECO:0008006" key="4">
    <source>
        <dbReference type="Google" id="ProtNLM"/>
    </source>
</evidence>
<dbReference type="Proteomes" id="UP000694701">
    <property type="component" value="Unplaced"/>
</dbReference>
<reference evidence="2" key="1">
    <citation type="submission" date="2025-08" db="UniProtKB">
        <authorList>
            <consortium name="Ensembl"/>
        </authorList>
    </citation>
    <scope>IDENTIFICATION</scope>
</reference>
<proteinExistence type="predicted"/>
<dbReference type="InterPro" id="IPR037239">
    <property type="entry name" value="OSBP_sf"/>
</dbReference>
<evidence type="ECO:0000256" key="1">
    <source>
        <dbReference type="SAM" id="SignalP"/>
    </source>
</evidence>
<dbReference type="AlphaFoldDB" id="A0A8C2JIC6"/>
<dbReference type="Gene3D" id="2.40.160.120">
    <property type="match status" value="1"/>
</dbReference>